<protein>
    <submittedName>
        <fullName evidence="2">HEAT repeat domain-containing protein</fullName>
    </submittedName>
</protein>
<dbReference type="AlphaFoldDB" id="A0A3A8JDJ0"/>
<dbReference type="RefSeq" id="WP_120541477.1">
    <property type="nucleotide sequence ID" value="NZ_RAVZ01000096.1"/>
</dbReference>
<dbReference type="Gene3D" id="1.25.10.10">
    <property type="entry name" value="Leucine-rich Repeat Variant"/>
    <property type="match status" value="1"/>
</dbReference>
<organism evidence="2 3">
    <name type="scientific">Corallococcus terminator</name>
    <dbReference type="NCBI Taxonomy" id="2316733"/>
    <lineage>
        <taxon>Bacteria</taxon>
        <taxon>Pseudomonadati</taxon>
        <taxon>Myxococcota</taxon>
        <taxon>Myxococcia</taxon>
        <taxon>Myxococcales</taxon>
        <taxon>Cystobacterineae</taxon>
        <taxon>Myxococcaceae</taxon>
        <taxon>Corallococcus</taxon>
    </lineage>
</organism>
<evidence type="ECO:0000313" key="2">
    <source>
        <dbReference type="EMBL" id="RKG87513.1"/>
    </source>
</evidence>
<evidence type="ECO:0000256" key="1">
    <source>
        <dbReference type="SAM" id="MobiDB-lite"/>
    </source>
</evidence>
<keyword evidence="3" id="KW-1185">Reference proteome</keyword>
<dbReference type="InterPro" id="IPR011989">
    <property type="entry name" value="ARM-like"/>
</dbReference>
<dbReference type="InterPro" id="IPR016024">
    <property type="entry name" value="ARM-type_fold"/>
</dbReference>
<name>A0A3A8JDJ0_9BACT</name>
<proteinExistence type="predicted"/>
<feature type="region of interest" description="Disordered" evidence="1">
    <location>
        <begin position="1"/>
        <end position="22"/>
    </location>
</feature>
<evidence type="ECO:0000313" key="3">
    <source>
        <dbReference type="Proteomes" id="UP000268094"/>
    </source>
</evidence>
<reference evidence="3" key="1">
    <citation type="submission" date="2018-09" db="EMBL/GenBank/DDBJ databases">
        <authorList>
            <person name="Livingstone P.G."/>
            <person name="Whitworth D.E."/>
        </authorList>
    </citation>
    <scope>NUCLEOTIDE SEQUENCE [LARGE SCALE GENOMIC DNA]</scope>
    <source>
        <strain evidence="3">CA054A</strain>
    </source>
</reference>
<comment type="caution">
    <text evidence="2">The sequence shown here is derived from an EMBL/GenBank/DDBJ whole genome shotgun (WGS) entry which is preliminary data.</text>
</comment>
<dbReference type="EMBL" id="RAVZ01000096">
    <property type="protein sequence ID" value="RKG87513.1"/>
    <property type="molecule type" value="Genomic_DNA"/>
</dbReference>
<dbReference type="Proteomes" id="UP000268094">
    <property type="component" value="Unassembled WGS sequence"/>
</dbReference>
<accession>A0A3A8JDJ0</accession>
<sequence>MAQPQKVTDASASAEAEQSPEVREKVELARTFAFHLLKGIKQIGMYRHNEARFPEFLAKAQEAISAYTEKFGPLSLKVEQQNFTLHNEALFTEESSLPYKFFRDGIRQLIFRPGLPLEELVTLTLIALSEPERGAEDVLAQLWRAGMQQVEYVVVEGFSMEGANEDEVQVEVDKVVGYLYSRLQTNSDDFLRFARVSAEDLDAKLDGVEQIRGLVVGGRHASDDLKARLQKDITEEENARLFPKLVGAVFQVVEGGVDDAALLEEIFLQLLDMLLLQDDFGTVNQIVLKLRALSQRPEGGDDLARLLSSFLHKMGEEQRLSRVGESLKTTRAKQPQDVTRYLQALGVDSVLPLLNVLETIELPENRALLCDVLGGFARDLPEPFVARLLSDRPQTVRDMVYILEKSNHPDRVKMFAQVLKSPNLVVKLEVMQIIGRGRTAESRRIIQDALNDTVSQVRMLAAKLLPEFDRDKAFPDLVKLVRDPGWDKKTSDEKAAVYSAIGATNLPAALSMMQLLLAVKPSLLNKRRVMDDKFLAIHGLAGAGSIQSYKLLQAVVEDKAQPLDVLTAARKAMYQTRKALFGDSALPEETN</sequence>
<dbReference type="OrthoDB" id="5377459at2"/>
<gene>
    <name evidence="2" type="ORF">D7V88_15850</name>
</gene>
<dbReference type="SUPFAM" id="SSF48371">
    <property type="entry name" value="ARM repeat"/>
    <property type="match status" value="1"/>
</dbReference>